<feature type="domain" description="ABC transporter" evidence="10">
    <location>
        <begin position="332"/>
        <end position="568"/>
    </location>
</feature>
<dbReference type="Gene3D" id="1.20.1560.10">
    <property type="entry name" value="ABC transporter type 1, transmembrane domain"/>
    <property type="match status" value="1"/>
</dbReference>
<evidence type="ECO:0000256" key="3">
    <source>
        <dbReference type="ARBA" id="ARBA00022475"/>
    </source>
</evidence>
<dbReference type="RefSeq" id="WP_065254513.1">
    <property type="nucleotide sequence ID" value="NZ_JADNCG010000001.1"/>
</dbReference>
<dbReference type="FunFam" id="3.40.50.300:FF:000221">
    <property type="entry name" value="Multidrug ABC transporter ATP-binding protein"/>
    <property type="match status" value="1"/>
</dbReference>
<organism evidence="12 13">
    <name type="scientific">Clostridium paraputrificum</name>
    <dbReference type="NCBI Taxonomy" id="29363"/>
    <lineage>
        <taxon>Bacteria</taxon>
        <taxon>Bacillati</taxon>
        <taxon>Bacillota</taxon>
        <taxon>Clostridia</taxon>
        <taxon>Eubacteriales</taxon>
        <taxon>Clostridiaceae</taxon>
        <taxon>Clostridium</taxon>
    </lineage>
</organism>
<keyword evidence="7 9" id="KW-1133">Transmembrane helix</keyword>
<evidence type="ECO:0000256" key="5">
    <source>
        <dbReference type="ARBA" id="ARBA00022741"/>
    </source>
</evidence>
<evidence type="ECO:0000256" key="9">
    <source>
        <dbReference type="SAM" id="Phobius"/>
    </source>
</evidence>
<keyword evidence="2" id="KW-0813">Transport</keyword>
<evidence type="ECO:0000259" key="10">
    <source>
        <dbReference type="PROSITE" id="PS50893"/>
    </source>
</evidence>
<dbReference type="InterPro" id="IPR003439">
    <property type="entry name" value="ABC_transporter-like_ATP-bd"/>
</dbReference>
<keyword evidence="13" id="KW-1185">Reference proteome</keyword>
<comment type="caution">
    <text evidence="12">The sequence shown here is derived from an EMBL/GenBank/DDBJ whole genome shotgun (WGS) entry which is preliminary data.</text>
</comment>
<dbReference type="PROSITE" id="PS50893">
    <property type="entry name" value="ABC_TRANSPORTER_2"/>
    <property type="match status" value="1"/>
</dbReference>
<feature type="transmembrane region" description="Helical" evidence="9">
    <location>
        <begin position="155"/>
        <end position="174"/>
    </location>
</feature>
<keyword evidence="4 9" id="KW-0812">Transmembrane</keyword>
<dbReference type="PANTHER" id="PTHR43394">
    <property type="entry name" value="ATP-DEPENDENT PERMEASE MDL1, MITOCHONDRIAL"/>
    <property type="match status" value="1"/>
</dbReference>
<feature type="transmembrane region" description="Helical" evidence="9">
    <location>
        <begin position="238"/>
        <end position="258"/>
    </location>
</feature>
<evidence type="ECO:0000259" key="11">
    <source>
        <dbReference type="PROSITE" id="PS50929"/>
    </source>
</evidence>
<dbReference type="InterPro" id="IPR011527">
    <property type="entry name" value="ABC1_TM_dom"/>
</dbReference>
<dbReference type="InterPro" id="IPR039421">
    <property type="entry name" value="Type_1_exporter"/>
</dbReference>
<dbReference type="Pfam" id="PF00664">
    <property type="entry name" value="ABC_membrane"/>
    <property type="match status" value="1"/>
</dbReference>
<accession>A0A1B8RPA3</accession>
<dbReference type="PROSITE" id="PS00211">
    <property type="entry name" value="ABC_TRANSPORTER_1"/>
    <property type="match status" value="1"/>
</dbReference>
<comment type="subcellular location">
    <subcellularLocation>
        <location evidence="1">Cell membrane</location>
        <topology evidence="1">Multi-pass membrane protein</topology>
    </subcellularLocation>
</comment>
<dbReference type="Proteomes" id="UP000092714">
    <property type="component" value="Unassembled WGS sequence"/>
</dbReference>
<protein>
    <submittedName>
        <fullName evidence="12">ABC transporter</fullName>
    </submittedName>
</protein>
<dbReference type="SMART" id="SM00382">
    <property type="entry name" value="AAA"/>
    <property type="match status" value="1"/>
</dbReference>
<keyword evidence="3" id="KW-1003">Cell membrane</keyword>
<evidence type="ECO:0000313" key="12">
    <source>
        <dbReference type="EMBL" id="OBY10651.1"/>
    </source>
</evidence>
<reference evidence="12 13" key="1">
    <citation type="submission" date="2016-06" db="EMBL/GenBank/DDBJ databases">
        <authorList>
            <person name="Kjaerup R.B."/>
            <person name="Dalgaard T.S."/>
            <person name="Juul-Madsen H.R."/>
        </authorList>
    </citation>
    <scope>NUCLEOTIDE SEQUENCE [LARGE SCALE GENOMIC DNA]</scope>
    <source>
        <strain evidence="12 13">373-A1</strain>
    </source>
</reference>
<dbReference type="Gene3D" id="3.40.50.300">
    <property type="entry name" value="P-loop containing nucleotide triphosphate hydrolases"/>
    <property type="match status" value="1"/>
</dbReference>
<keyword evidence="5" id="KW-0547">Nucleotide-binding</keyword>
<evidence type="ECO:0000256" key="7">
    <source>
        <dbReference type="ARBA" id="ARBA00022989"/>
    </source>
</evidence>
<keyword evidence="6" id="KW-0067">ATP-binding</keyword>
<dbReference type="GO" id="GO:0005886">
    <property type="term" value="C:plasma membrane"/>
    <property type="evidence" value="ECO:0007669"/>
    <property type="project" value="UniProtKB-SubCell"/>
</dbReference>
<proteinExistence type="predicted"/>
<evidence type="ECO:0000256" key="8">
    <source>
        <dbReference type="ARBA" id="ARBA00023136"/>
    </source>
</evidence>
<dbReference type="PROSITE" id="PS50929">
    <property type="entry name" value="ABC_TM1F"/>
    <property type="match status" value="1"/>
</dbReference>
<dbReference type="GO" id="GO:0015421">
    <property type="term" value="F:ABC-type oligopeptide transporter activity"/>
    <property type="evidence" value="ECO:0007669"/>
    <property type="project" value="TreeGrafter"/>
</dbReference>
<dbReference type="InterPro" id="IPR027417">
    <property type="entry name" value="P-loop_NTPase"/>
</dbReference>
<dbReference type="AlphaFoldDB" id="A0A1B8RPA3"/>
<dbReference type="eggNOG" id="COG1132">
    <property type="taxonomic scope" value="Bacteria"/>
</dbReference>
<evidence type="ECO:0000256" key="1">
    <source>
        <dbReference type="ARBA" id="ARBA00004651"/>
    </source>
</evidence>
<dbReference type="SUPFAM" id="SSF52540">
    <property type="entry name" value="P-loop containing nucleoside triphosphate hydrolases"/>
    <property type="match status" value="1"/>
</dbReference>
<dbReference type="SUPFAM" id="SSF90123">
    <property type="entry name" value="ABC transporter transmembrane region"/>
    <property type="match status" value="1"/>
</dbReference>
<dbReference type="CDD" id="cd18548">
    <property type="entry name" value="ABC_6TM_Tm287_like"/>
    <property type="match status" value="1"/>
</dbReference>
<dbReference type="InterPro" id="IPR017871">
    <property type="entry name" value="ABC_transporter-like_CS"/>
</dbReference>
<dbReference type="GO" id="GO:0016887">
    <property type="term" value="F:ATP hydrolysis activity"/>
    <property type="evidence" value="ECO:0007669"/>
    <property type="project" value="InterPro"/>
</dbReference>
<feature type="transmembrane region" description="Helical" evidence="9">
    <location>
        <begin position="278"/>
        <end position="297"/>
    </location>
</feature>
<feature type="transmembrane region" description="Helical" evidence="9">
    <location>
        <begin position="133"/>
        <end position="149"/>
    </location>
</feature>
<name>A0A1B8RPA3_9CLOT</name>
<gene>
    <name evidence="12" type="ORF">CP373A1_09070</name>
</gene>
<evidence type="ECO:0000256" key="4">
    <source>
        <dbReference type="ARBA" id="ARBA00022692"/>
    </source>
</evidence>
<dbReference type="Pfam" id="PF00005">
    <property type="entry name" value="ABC_tran"/>
    <property type="match status" value="1"/>
</dbReference>
<dbReference type="PANTHER" id="PTHR43394:SF1">
    <property type="entry name" value="ATP-BINDING CASSETTE SUB-FAMILY B MEMBER 10, MITOCHONDRIAL"/>
    <property type="match status" value="1"/>
</dbReference>
<dbReference type="InterPro" id="IPR036640">
    <property type="entry name" value="ABC1_TM_sf"/>
</dbReference>
<feature type="transmembrane region" description="Helical" evidence="9">
    <location>
        <begin position="52"/>
        <end position="71"/>
    </location>
</feature>
<evidence type="ECO:0000313" key="13">
    <source>
        <dbReference type="Proteomes" id="UP000092714"/>
    </source>
</evidence>
<keyword evidence="8 9" id="KW-0472">Membrane</keyword>
<dbReference type="GO" id="GO:0005524">
    <property type="term" value="F:ATP binding"/>
    <property type="evidence" value="ECO:0007669"/>
    <property type="project" value="UniProtKB-KW"/>
</dbReference>
<feature type="domain" description="ABC transmembrane type-1" evidence="11">
    <location>
        <begin position="16"/>
        <end position="298"/>
    </location>
</feature>
<dbReference type="EMBL" id="MAPZ01000019">
    <property type="protein sequence ID" value="OBY10651.1"/>
    <property type="molecule type" value="Genomic_DNA"/>
</dbReference>
<sequence length="570" mass="64447">MNFLHKYFKKYYKMFFLAIGCVMLEVLCDLLQPTLTSIIIDDGISANDMSMVLKYGFIMIGVSIFGAFIAINRNRVATTVAQDFGAELRLDVFNKIQSFDFDNIDKFERGSLITRLTNDITNIQNFIYGLMRIFVRAPLLAIGCIIMSIRLDFKMALIVLTIVPIVGGLIYLNLRYGYPYFLKVQRAIDKVNGVIREYLRGVRVVKAFNRFDFEEEKFENVNDDLTCKSIASMRFMAVFNPIITLIVNIAIAIIIWSGARRVNLGTIQVGKIVAFINYMTQLLFALMSTTMIFSSLIRAKTSSERINEIFLEENNVKEVKDKTYNSSEKGNIKYENVTFSYKRLKGDPIIDDISFTLEKGMTLGIVGSTGSGKTTLVNLIPRFYYAKLGRILIDGIDIRKYTFEELRAKISIVPQKTVLFSGTIKENIRWGKEDATDDEIVEVCKIADADSFISGFNRGYDSIVGQGGSNLSGGQKQRISIARALIKKPEILILDDSTSALDTDTEYRIRKSLKKYSKDMTTILIAQKISSVISADKIIVLDHGKIVGEGTHDELMSNCETYKDIYKSQQ</sequence>
<evidence type="ECO:0000256" key="6">
    <source>
        <dbReference type="ARBA" id="ARBA00022840"/>
    </source>
</evidence>
<evidence type="ECO:0000256" key="2">
    <source>
        <dbReference type="ARBA" id="ARBA00022448"/>
    </source>
</evidence>
<dbReference type="OrthoDB" id="9762778at2"/>
<dbReference type="InterPro" id="IPR003593">
    <property type="entry name" value="AAA+_ATPase"/>
</dbReference>